<reference evidence="11" key="1">
    <citation type="journal article" date="2021" name="PeerJ">
        <title>Extensive microbial diversity within the chicken gut microbiome revealed by metagenomics and culture.</title>
        <authorList>
            <person name="Gilroy R."/>
            <person name="Ravi A."/>
            <person name="Getino M."/>
            <person name="Pursley I."/>
            <person name="Horton D.L."/>
            <person name="Alikhan N.F."/>
            <person name="Baker D."/>
            <person name="Gharbi K."/>
            <person name="Hall N."/>
            <person name="Watson M."/>
            <person name="Adriaenssens E.M."/>
            <person name="Foster-Nyarko E."/>
            <person name="Jarju S."/>
            <person name="Secka A."/>
            <person name="Antonio M."/>
            <person name="Oren A."/>
            <person name="Chaudhuri R.R."/>
            <person name="La Ragione R."/>
            <person name="Hildebrand F."/>
            <person name="Pallen M.J."/>
        </authorList>
    </citation>
    <scope>NUCLEOTIDE SEQUENCE</scope>
    <source>
        <strain evidence="11">ChiBcolR8-3208</strain>
    </source>
</reference>
<dbReference type="InterPro" id="IPR020900">
    <property type="entry name" value="Arg_repress_DNA-bd"/>
</dbReference>
<dbReference type="SUPFAM" id="SSF46785">
    <property type="entry name" value="Winged helix' DNA-binding domain"/>
    <property type="match status" value="1"/>
</dbReference>
<reference evidence="11" key="2">
    <citation type="submission" date="2021-04" db="EMBL/GenBank/DDBJ databases">
        <authorList>
            <person name="Gilroy R."/>
        </authorList>
    </citation>
    <scope>NUCLEOTIDE SEQUENCE</scope>
    <source>
        <strain evidence="11">ChiBcolR8-3208</strain>
    </source>
</reference>
<dbReference type="InterPro" id="IPR001669">
    <property type="entry name" value="Arg_repress"/>
</dbReference>
<organism evidence="11 12">
    <name type="scientific">Candidatus Acutalibacter ornithocaccae</name>
    <dbReference type="NCBI Taxonomy" id="2838416"/>
    <lineage>
        <taxon>Bacteria</taxon>
        <taxon>Bacillati</taxon>
        <taxon>Bacillota</taxon>
        <taxon>Clostridia</taxon>
        <taxon>Eubacteriales</taxon>
        <taxon>Acutalibacteraceae</taxon>
        <taxon>Acutalibacter</taxon>
    </lineage>
</organism>
<dbReference type="Proteomes" id="UP000824214">
    <property type="component" value="Unassembled WGS sequence"/>
</dbReference>
<feature type="domain" description="Arginine repressor C-terminal" evidence="10">
    <location>
        <begin position="80"/>
        <end position="145"/>
    </location>
</feature>
<dbReference type="Pfam" id="PF02863">
    <property type="entry name" value="Arg_repressor_C"/>
    <property type="match status" value="1"/>
</dbReference>
<dbReference type="InterPro" id="IPR020899">
    <property type="entry name" value="Arg_repress_C"/>
</dbReference>
<comment type="caution">
    <text evidence="11">The sequence shown here is derived from an EMBL/GenBank/DDBJ whole genome shotgun (WGS) entry which is preliminary data.</text>
</comment>
<evidence type="ECO:0000313" key="11">
    <source>
        <dbReference type="EMBL" id="HJB36525.1"/>
    </source>
</evidence>
<dbReference type="GO" id="GO:0006526">
    <property type="term" value="P:L-arginine biosynthetic process"/>
    <property type="evidence" value="ECO:0007669"/>
    <property type="project" value="UniProtKB-KW"/>
</dbReference>
<protein>
    <recommendedName>
        <fullName evidence="7 8">Arginine repressor</fullName>
    </recommendedName>
</protein>
<comment type="subcellular location">
    <subcellularLocation>
        <location evidence="1 7">Cytoplasm</location>
    </subcellularLocation>
</comment>
<dbReference type="PRINTS" id="PR01467">
    <property type="entry name" value="ARGREPRESSOR"/>
</dbReference>
<dbReference type="PANTHER" id="PTHR34471:SF1">
    <property type="entry name" value="ARGININE REPRESSOR"/>
    <property type="match status" value="1"/>
</dbReference>
<comment type="function">
    <text evidence="7">Regulates arginine biosynthesis genes.</text>
</comment>
<dbReference type="GO" id="GO:1900079">
    <property type="term" value="P:regulation of arginine biosynthetic process"/>
    <property type="evidence" value="ECO:0007669"/>
    <property type="project" value="UniProtKB-UniRule"/>
</dbReference>
<proteinExistence type="inferred from homology"/>
<evidence type="ECO:0000256" key="2">
    <source>
        <dbReference type="ARBA" id="ARBA00008316"/>
    </source>
</evidence>
<keyword evidence="7" id="KW-0678">Repressor</keyword>
<comment type="pathway">
    <text evidence="7">Amino-acid biosynthesis; L-arginine biosynthesis [regulation].</text>
</comment>
<evidence type="ECO:0000256" key="3">
    <source>
        <dbReference type="ARBA" id="ARBA00022490"/>
    </source>
</evidence>
<dbReference type="GO" id="GO:0003700">
    <property type="term" value="F:DNA-binding transcription factor activity"/>
    <property type="evidence" value="ECO:0007669"/>
    <property type="project" value="UniProtKB-UniRule"/>
</dbReference>
<dbReference type="InterPro" id="IPR036251">
    <property type="entry name" value="Arg_repress_C_sf"/>
</dbReference>
<evidence type="ECO:0000259" key="10">
    <source>
        <dbReference type="Pfam" id="PF02863"/>
    </source>
</evidence>
<feature type="domain" description="Arginine repressor DNA-binding" evidence="9">
    <location>
        <begin position="2"/>
        <end position="66"/>
    </location>
</feature>
<keyword evidence="4 7" id="KW-0805">Transcription regulation</keyword>
<sequence>MKTRRHAKILELIKEHDIDTQDELLRYLRESGFDVTQATVSRDIKELRLVKTLSRAGKYRYSTGSENISDMSSKFYSLFGDSVLSVESAQNMLVIRCMVGMAQAVCASLDSMHWPAFVGTLAGDDTIFIVCRTEADAQESQEEFRKLINR</sequence>
<dbReference type="PANTHER" id="PTHR34471">
    <property type="entry name" value="ARGININE REPRESSOR"/>
    <property type="match status" value="1"/>
</dbReference>
<keyword evidence="3 7" id="KW-0963">Cytoplasm</keyword>
<dbReference type="SUPFAM" id="SSF55252">
    <property type="entry name" value="C-terminal domain of arginine repressor"/>
    <property type="match status" value="1"/>
</dbReference>
<keyword evidence="7" id="KW-0028">Amino-acid biosynthesis</keyword>
<dbReference type="GO" id="GO:0051259">
    <property type="term" value="P:protein complex oligomerization"/>
    <property type="evidence" value="ECO:0007669"/>
    <property type="project" value="InterPro"/>
</dbReference>
<dbReference type="Gene3D" id="3.30.1360.40">
    <property type="match status" value="1"/>
</dbReference>
<comment type="similarity">
    <text evidence="2 7">Belongs to the ArgR family.</text>
</comment>
<evidence type="ECO:0000313" key="12">
    <source>
        <dbReference type="Proteomes" id="UP000824214"/>
    </source>
</evidence>
<dbReference type="Pfam" id="PF01316">
    <property type="entry name" value="Arg_repressor"/>
    <property type="match status" value="1"/>
</dbReference>
<accession>A0A9D2LVK2</accession>
<evidence type="ECO:0000256" key="4">
    <source>
        <dbReference type="ARBA" id="ARBA00023015"/>
    </source>
</evidence>
<dbReference type="Gene3D" id="1.10.10.10">
    <property type="entry name" value="Winged helix-like DNA-binding domain superfamily/Winged helix DNA-binding domain"/>
    <property type="match status" value="1"/>
</dbReference>
<dbReference type="GO" id="GO:0003677">
    <property type="term" value="F:DNA binding"/>
    <property type="evidence" value="ECO:0007669"/>
    <property type="project" value="UniProtKB-KW"/>
</dbReference>
<gene>
    <name evidence="7 11" type="primary">argR</name>
    <name evidence="11" type="ORF">H9942_00470</name>
</gene>
<dbReference type="InterPro" id="IPR036390">
    <property type="entry name" value="WH_DNA-bd_sf"/>
</dbReference>
<name>A0A9D2LVK2_9FIRM</name>
<dbReference type="InterPro" id="IPR036388">
    <property type="entry name" value="WH-like_DNA-bd_sf"/>
</dbReference>
<dbReference type="NCBIfam" id="TIGR01529">
    <property type="entry name" value="argR_whole"/>
    <property type="match status" value="1"/>
</dbReference>
<dbReference type="GO" id="GO:0005737">
    <property type="term" value="C:cytoplasm"/>
    <property type="evidence" value="ECO:0007669"/>
    <property type="project" value="UniProtKB-SubCell"/>
</dbReference>
<dbReference type="GO" id="GO:0034618">
    <property type="term" value="F:arginine binding"/>
    <property type="evidence" value="ECO:0007669"/>
    <property type="project" value="InterPro"/>
</dbReference>
<dbReference type="HAMAP" id="MF_00173">
    <property type="entry name" value="Arg_repressor"/>
    <property type="match status" value="1"/>
</dbReference>
<keyword evidence="5 7" id="KW-0238">DNA-binding</keyword>
<dbReference type="EMBL" id="DWXZ01000006">
    <property type="protein sequence ID" value="HJB36525.1"/>
    <property type="molecule type" value="Genomic_DNA"/>
</dbReference>
<evidence type="ECO:0000256" key="6">
    <source>
        <dbReference type="ARBA" id="ARBA00023163"/>
    </source>
</evidence>
<evidence type="ECO:0000256" key="1">
    <source>
        <dbReference type="ARBA" id="ARBA00004496"/>
    </source>
</evidence>
<evidence type="ECO:0000256" key="8">
    <source>
        <dbReference type="NCBIfam" id="TIGR01529"/>
    </source>
</evidence>
<evidence type="ECO:0000256" key="5">
    <source>
        <dbReference type="ARBA" id="ARBA00023125"/>
    </source>
</evidence>
<dbReference type="AlphaFoldDB" id="A0A9D2LVK2"/>
<evidence type="ECO:0000256" key="7">
    <source>
        <dbReference type="HAMAP-Rule" id="MF_00173"/>
    </source>
</evidence>
<evidence type="ECO:0000259" key="9">
    <source>
        <dbReference type="Pfam" id="PF01316"/>
    </source>
</evidence>
<keyword evidence="6 7" id="KW-0804">Transcription</keyword>
<keyword evidence="7" id="KW-0055">Arginine biosynthesis</keyword>